<dbReference type="Proteomes" id="UP000886653">
    <property type="component" value="Unassembled WGS sequence"/>
</dbReference>
<evidence type="ECO:0000256" key="1">
    <source>
        <dbReference type="SAM" id="MobiDB-lite"/>
    </source>
</evidence>
<feature type="compositionally biased region" description="Polar residues" evidence="1">
    <location>
        <begin position="184"/>
        <end position="206"/>
    </location>
</feature>
<evidence type="ECO:0000313" key="2">
    <source>
        <dbReference type="EMBL" id="KAG0152251.1"/>
    </source>
</evidence>
<feature type="region of interest" description="Disordered" evidence="1">
    <location>
        <begin position="168"/>
        <end position="206"/>
    </location>
</feature>
<name>A0A9P6NZC4_9BASI</name>
<dbReference type="EMBL" id="MU167209">
    <property type="protein sequence ID" value="KAG0152251.1"/>
    <property type="molecule type" value="Genomic_DNA"/>
</dbReference>
<dbReference type="AlphaFoldDB" id="A0A9P6NZC4"/>
<feature type="compositionally biased region" description="Polar residues" evidence="1">
    <location>
        <begin position="82"/>
        <end position="92"/>
    </location>
</feature>
<feature type="compositionally biased region" description="Polar residues" evidence="1">
    <location>
        <begin position="53"/>
        <end position="62"/>
    </location>
</feature>
<sequence length="262" mass="29295">MAEMSSMMIYTIGFVSLAGSLSVYATRKIRDSRKQTPEPTQKPLVLPWLIPSQEPQNTSSRGGVQRPVIITIQSRKEHKSPSTRPHQGSRSESLPPYISEPTSIEPTHKGLSSIEKSNFGPRIPLARLKSLPPIEKNFERVSRPPSFSGKLDPDLEYEELNYFENSDRTFTTDSLPDLEEGDSFESNLEQSECLAQQESPNRASVSSITSSLNSHVRDSYMSCNEFEELGVVIGSGLRVTQYPERLKFHSRDTKVNPSSTSS</sequence>
<keyword evidence="3" id="KW-1185">Reference proteome</keyword>
<evidence type="ECO:0000313" key="3">
    <source>
        <dbReference type="Proteomes" id="UP000886653"/>
    </source>
</evidence>
<dbReference type="OrthoDB" id="2503559at2759"/>
<protein>
    <submittedName>
        <fullName evidence="2">Uncharacterized protein</fullName>
    </submittedName>
</protein>
<accession>A0A9P6NZC4</accession>
<feature type="region of interest" description="Disordered" evidence="1">
    <location>
        <begin position="30"/>
        <end position="118"/>
    </location>
</feature>
<proteinExistence type="predicted"/>
<reference evidence="2" key="1">
    <citation type="submission" date="2013-11" db="EMBL/GenBank/DDBJ databases">
        <title>Genome sequence of the fusiform rust pathogen reveals effectors for host alternation and coevolution with pine.</title>
        <authorList>
            <consortium name="DOE Joint Genome Institute"/>
            <person name="Smith K."/>
            <person name="Pendleton A."/>
            <person name="Kubisiak T."/>
            <person name="Anderson C."/>
            <person name="Salamov A."/>
            <person name="Aerts A."/>
            <person name="Riley R."/>
            <person name="Clum A."/>
            <person name="Lindquist E."/>
            <person name="Ence D."/>
            <person name="Campbell M."/>
            <person name="Kronenberg Z."/>
            <person name="Feau N."/>
            <person name="Dhillon B."/>
            <person name="Hamelin R."/>
            <person name="Burleigh J."/>
            <person name="Smith J."/>
            <person name="Yandell M."/>
            <person name="Nelson C."/>
            <person name="Grigoriev I."/>
            <person name="Davis J."/>
        </authorList>
    </citation>
    <scope>NUCLEOTIDE SEQUENCE</scope>
    <source>
        <strain evidence="2">G11</strain>
    </source>
</reference>
<comment type="caution">
    <text evidence="2">The sequence shown here is derived from an EMBL/GenBank/DDBJ whole genome shotgun (WGS) entry which is preliminary data.</text>
</comment>
<organism evidence="2 3">
    <name type="scientific">Cronartium quercuum f. sp. fusiforme G11</name>
    <dbReference type="NCBI Taxonomy" id="708437"/>
    <lineage>
        <taxon>Eukaryota</taxon>
        <taxon>Fungi</taxon>
        <taxon>Dikarya</taxon>
        <taxon>Basidiomycota</taxon>
        <taxon>Pucciniomycotina</taxon>
        <taxon>Pucciniomycetes</taxon>
        <taxon>Pucciniales</taxon>
        <taxon>Coleosporiaceae</taxon>
        <taxon>Cronartium</taxon>
    </lineage>
</organism>
<gene>
    <name evidence="2" type="ORF">CROQUDRAFT_667543</name>
</gene>